<protein>
    <submittedName>
        <fullName evidence="1">Uncharacterized protein</fullName>
    </submittedName>
</protein>
<gene>
    <name evidence="1" type="ORF">CUU66_13905</name>
</gene>
<dbReference type="Proteomes" id="UP000234748">
    <property type="component" value="Unassembled WGS sequence"/>
</dbReference>
<comment type="caution">
    <text evidence="1">The sequence shown here is derived from an EMBL/GenBank/DDBJ whole genome shotgun (WGS) entry which is preliminary data.</text>
</comment>
<accession>A0A2N5M4H1</accession>
<sequence length="60" mass="7108">MEYIVFNGRIYRVEVKQEKIYLIDTSNAGDIKINFSFSKDPKDHETAAEGLKMFWTELYN</sequence>
<organism evidence="1 2">
    <name type="scientific">Peribacillus deserti</name>
    <dbReference type="NCBI Taxonomy" id="673318"/>
    <lineage>
        <taxon>Bacteria</taxon>
        <taxon>Bacillati</taxon>
        <taxon>Bacillota</taxon>
        <taxon>Bacilli</taxon>
        <taxon>Bacillales</taxon>
        <taxon>Bacillaceae</taxon>
        <taxon>Peribacillus</taxon>
    </lineage>
</organism>
<dbReference type="RefSeq" id="WP_101643195.1">
    <property type="nucleotide sequence ID" value="NZ_PGUY01000043.1"/>
</dbReference>
<dbReference type="EMBL" id="PGUY01000043">
    <property type="protein sequence ID" value="PLT29260.1"/>
    <property type="molecule type" value="Genomic_DNA"/>
</dbReference>
<evidence type="ECO:0000313" key="2">
    <source>
        <dbReference type="Proteomes" id="UP000234748"/>
    </source>
</evidence>
<proteinExistence type="predicted"/>
<evidence type="ECO:0000313" key="1">
    <source>
        <dbReference type="EMBL" id="PLT29260.1"/>
    </source>
</evidence>
<keyword evidence="2" id="KW-1185">Reference proteome</keyword>
<reference evidence="1 2" key="1">
    <citation type="submission" date="2017-11" db="EMBL/GenBank/DDBJ databases">
        <title>Comparitive Functional Genomics of Dry Heat Resistant strains isolated from the Viking Spacecraft.</title>
        <authorList>
            <person name="Seuylemezian A."/>
            <person name="Cooper K."/>
            <person name="Vaishampayan P."/>
        </authorList>
    </citation>
    <scope>NUCLEOTIDE SEQUENCE [LARGE SCALE GENOMIC DNA]</scope>
    <source>
        <strain evidence="1 2">V1-29</strain>
    </source>
</reference>
<dbReference type="AlphaFoldDB" id="A0A2N5M4H1"/>
<name>A0A2N5M4H1_9BACI</name>